<dbReference type="EMBL" id="SCFV01000019">
    <property type="protein sequence ID" value="TRO10755.1"/>
    <property type="molecule type" value="Genomic_DNA"/>
</dbReference>
<dbReference type="InterPro" id="IPR029062">
    <property type="entry name" value="Class_I_gatase-like"/>
</dbReference>
<evidence type="ECO:0000313" key="1">
    <source>
        <dbReference type="EMBL" id="TRO10755.1"/>
    </source>
</evidence>
<proteinExistence type="predicted"/>
<accession>A0ABD7RSF0</accession>
<dbReference type="Proteomes" id="UP000317327">
    <property type="component" value="Unassembled WGS sequence"/>
</dbReference>
<dbReference type="SUPFAM" id="SSF52317">
    <property type="entry name" value="Class I glutamine amidotransferase-like"/>
    <property type="match status" value="1"/>
</dbReference>
<reference evidence="1 2" key="1">
    <citation type="submission" date="2019-01" db="EMBL/GenBank/DDBJ databases">
        <title>Whole genome shotgun sequencing of Pseudomonas spp. isolated by its ability to degrade furfural.</title>
        <authorList>
            <person name="Donoso R."/>
            <person name="Farkas C."/>
            <person name="Villegas P."/>
            <person name="Gonzales-Toro F."/>
            <person name="Guajardo-Parra M."/>
            <person name="Araya-Nail M."/>
            <person name="Morgante V."/>
            <person name="Perez-Pantoja D."/>
        </authorList>
    </citation>
    <scope>NUCLEOTIDE SEQUENCE [LARGE SCALE GENOMIC DNA]</scope>
    <source>
        <strain evidence="1 2">VN231</strain>
    </source>
</reference>
<protein>
    <submittedName>
        <fullName evidence="1">Uncharacterized protein</fullName>
    </submittedName>
</protein>
<sequence>MCFVEGGTYFHHRTLHTPEFAPYLQMHRHVLDLTPDDFAAADTLVFCCDTRGDLIARHRNAIARFLEQGKTVVAMGNTNPQQWLPQVRWTDCPTNFWWWITPGADSGLRLVWPEHSLFNYISLADATWHQHGSFAVPEGARSLIDKEGCGSVLYEDSHSTPGRLIVTSLDPCYHHGSYFMPATTRFLRGFLPWLHAHTTRAELPI</sequence>
<evidence type="ECO:0000313" key="2">
    <source>
        <dbReference type="Proteomes" id="UP000317327"/>
    </source>
</evidence>
<organism evidence="1 2">
    <name type="scientific">Ectopseudomonas mendocina</name>
    <name type="common">Pseudomonas mendocina</name>
    <dbReference type="NCBI Taxonomy" id="300"/>
    <lineage>
        <taxon>Bacteria</taxon>
        <taxon>Pseudomonadati</taxon>
        <taxon>Pseudomonadota</taxon>
        <taxon>Gammaproteobacteria</taxon>
        <taxon>Pseudomonadales</taxon>
        <taxon>Pseudomonadaceae</taxon>
        <taxon>Ectopseudomonas</taxon>
    </lineage>
</organism>
<gene>
    <name evidence="1" type="ORF">EQ836_25095</name>
</gene>
<comment type="caution">
    <text evidence="1">The sequence shown here is derived from an EMBL/GenBank/DDBJ whole genome shotgun (WGS) entry which is preliminary data.</text>
</comment>
<name>A0ABD7RSF0_ECTME</name>
<dbReference type="AlphaFoldDB" id="A0ABD7RSF0"/>